<evidence type="ECO:0000313" key="5">
    <source>
        <dbReference type="Proteomes" id="UP000232875"/>
    </source>
</evidence>
<feature type="region of interest" description="Disordered" evidence="1">
    <location>
        <begin position="133"/>
        <end position="186"/>
    </location>
</feature>
<gene>
    <name evidence="4" type="ORF">MVES_002890</name>
</gene>
<evidence type="ECO:0000256" key="1">
    <source>
        <dbReference type="SAM" id="MobiDB-lite"/>
    </source>
</evidence>
<dbReference type="PANTHER" id="PTHR21483">
    <property type="entry name" value="RNA POLYMERASE II-ASSOCIATED PROTEIN 1"/>
    <property type="match status" value="1"/>
</dbReference>
<dbReference type="Proteomes" id="UP000232875">
    <property type="component" value="Unassembled WGS sequence"/>
</dbReference>
<reference evidence="4 5" key="1">
    <citation type="submission" date="2017-10" db="EMBL/GenBank/DDBJ databases">
        <title>A novel species of cold-tolerant Malassezia isolated from bats.</title>
        <authorList>
            <person name="Lorch J.M."/>
            <person name="Palmer J.M."/>
            <person name="Vanderwolf K.J."/>
            <person name="Schmidt K.Z."/>
            <person name="Verant M.L."/>
            <person name="Weller T.J."/>
            <person name="Blehert D.S."/>
        </authorList>
    </citation>
    <scope>NUCLEOTIDE SEQUENCE [LARGE SCALE GENOMIC DNA]</scope>
    <source>
        <strain evidence="4 5">NWHC:44797-103</strain>
    </source>
</reference>
<sequence>MTERIRPRAKDLLAMDDADDTMMQWPPAAKFVRKKAPQVGAAAAPPRTDAARPMSFAHAPDKKACAPRSCEARGDEVCEDAPCAPILGAVHERADTQTRAQTTARPTSRFKAQCAMDKDAGVDSNRNVSAFMRTRQQRNASPAPVPTPPTNMRAALHAHSPTGETPSWRTQPLDPTRDPGGGAPPEQMHEILRQAAQENEGKIAQMSYSTRDEELQDAASFFGADLLAKLRERRTAKEAHTDQAPPQGWPALERCAPQTITPKPLPGPQHVATEELESFRKHYFPDEPHAVNASLAWTVADDGGSSECARFDFHGDICWHPGGTGSDDRTFLAGLHHHGAQQSAPGYTVAELLHLIRSSVASQRTMALTVLGRICARFPMRLPGMHRCGTPLSTQHAPWASAALDIDAATPRAHILLNARWLLEDRHASVRTAALACLYRVLGSISVFLSDALGCVHAAKYPTAAEPVLDWLWLAQLEPEQAWKPGASPPLFHAQDAAYVELVRRDWASTLLQTNIVSILDQFAASYAQMDDAAHGVRRGADVTELRTQLVHIAFYLALHSADAARAIADAPHLLRLVTQLGGTAQVWPLTEDAAQWPLPQALVVLLRCIQSGREVTEAVLAQGALGGVLRYIVLPPIDDDAIDEARLLLFLALRILTALARYGQSSTSLREAWPALQTLGAWAADATHSFYPAAAAVFDMFSAWTVAALQRPRDGDLGANWPLVRSWIAFSAPRTAAVCTDDHMLPAVSAALRHVAIWARAASYLEPECIAHAAALDGQAWDVRGNAHALLGWVGQGMPMAVDALDHAYGERDAKAVHSGIQAIEAYADMAGALAMLRDATTWSWDLDTAALQCRLLSTPFLPAVRAPLFSLDGVASAAATQFLAGCTQGLLDASPALALPALIATAALGAPELVLVQAALQRVLEDAGVYRILMPFLHDTYHRVGTPLPLPYSFVQALQLPMPDAPAVPSLYAARLAPPDGEESDPMTGAGLWQSPAAGLPLRRDWPFAALDDLLHSADARVLNIGTLPNDWDFSEADIVEATLALAVRVMRVARMARAPNPWLPHTAHVWIGIYKVFLLEQNSSHAAQATGAATGKDLYRTEPIRGLLLQLMHLADQAATEPGKAPSLEDAEDALGTQLSFYQRYTDLVGLYDAVSLGDPVFARALIPPLAMCYACDYRRLLWGDYAHILRSIALPLHDAPRTPGGAFAGQDRLYAYLWPLECDAIVLARYIEALVAGHVSHAHQPLLAAIATHHLGGALWADESEAWHHGHAQPVQRDAVGHAVFAQCVPAPVQAILLEYAPPGVLVDLQAREAQRATWS</sequence>
<organism evidence="4 5">
    <name type="scientific">Malassezia vespertilionis</name>
    <dbReference type="NCBI Taxonomy" id="2020962"/>
    <lineage>
        <taxon>Eukaryota</taxon>
        <taxon>Fungi</taxon>
        <taxon>Dikarya</taxon>
        <taxon>Basidiomycota</taxon>
        <taxon>Ustilaginomycotina</taxon>
        <taxon>Malasseziomycetes</taxon>
        <taxon>Malasseziales</taxon>
        <taxon>Malasseziaceae</taxon>
        <taxon>Malassezia</taxon>
    </lineage>
</organism>
<dbReference type="OrthoDB" id="348201at2759"/>
<evidence type="ECO:0000259" key="3">
    <source>
        <dbReference type="Pfam" id="PF25766"/>
    </source>
</evidence>
<feature type="domain" description="RPAP1/MINIYO-like TPR repeats" evidence="3">
    <location>
        <begin position="1098"/>
        <end position="1259"/>
    </location>
</feature>
<feature type="domain" description="RPAP1 C-terminal" evidence="2">
    <location>
        <begin position="309"/>
        <end position="377"/>
    </location>
</feature>
<name>A0A2N1J9K9_9BASI</name>
<dbReference type="InterPro" id="IPR039913">
    <property type="entry name" value="RPAP1/Rba50"/>
</dbReference>
<dbReference type="Pfam" id="PF25766">
    <property type="entry name" value="TPR_RPAP1"/>
    <property type="match status" value="1"/>
</dbReference>
<dbReference type="GO" id="GO:0006366">
    <property type="term" value="P:transcription by RNA polymerase II"/>
    <property type="evidence" value="ECO:0007669"/>
    <property type="project" value="InterPro"/>
</dbReference>
<keyword evidence="5" id="KW-1185">Reference proteome</keyword>
<dbReference type="SUPFAM" id="SSF48371">
    <property type="entry name" value="ARM repeat"/>
    <property type="match status" value="1"/>
</dbReference>
<dbReference type="InterPro" id="IPR057989">
    <property type="entry name" value="TPR_RPAP1/MINIYO-like"/>
</dbReference>
<dbReference type="InterPro" id="IPR016024">
    <property type="entry name" value="ARM-type_fold"/>
</dbReference>
<proteinExistence type="predicted"/>
<dbReference type="Pfam" id="PF08620">
    <property type="entry name" value="RPAP1_C"/>
    <property type="match status" value="1"/>
</dbReference>
<evidence type="ECO:0000313" key="4">
    <source>
        <dbReference type="EMBL" id="PKI83241.1"/>
    </source>
</evidence>
<feature type="compositionally biased region" description="Low complexity" evidence="1">
    <location>
        <begin position="41"/>
        <end position="53"/>
    </location>
</feature>
<dbReference type="EMBL" id="KZ454992">
    <property type="protein sequence ID" value="PKI83241.1"/>
    <property type="molecule type" value="Genomic_DNA"/>
</dbReference>
<feature type="region of interest" description="Disordered" evidence="1">
    <location>
        <begin position="34"/>
        <end position="63"/>
    </location>
</feature>
<evidence type="ECO:0000259" key="2">
    <source>
        <dbReference type="Pfam" id="PF08620"/>
    </source>
</evidence>
<accession>A0A2N1J9K9</accession>
<protein>
    <submittedName>
        <fullName evidence="4">Uncharacterized protein</fullName>
    </submittedName>
</protein>
<dbReference type="PANTHER" id="PTHR21483:SF18">
    <property type="entry name" value="RNA POLYMERASE II-ASSOCIATED PROTEIN 1"/>
    <property type="match status" value="1"/>
</dbReference>
<dbReference type="InterPro" id="IPR013929">
    <property type="entry name" value="RPAP1_C"/>
</dbReference>